<name>A0A9N7TZA4_PLEPL</name>
<feature type="compositionally biased region" description="Basic and acidic residues" evidence="1">
    <location>
        <begin position="1"/>
        <end position="18"/>
    </location>
</feature>
<proteinExistence type="predicted"/>
<comment type="caution">
    <text evidence="2">The sequence shown here is derived from an EMBL/GenBank/DDBJ whole genome shotgun (WGS) entry which is preliminary data.</text>
</comment>
<reference evidence="2" key="1">
    <citation type="submission" date="2020-03" db="EMBL/GenBank/DDBJ databases">
        <authorList>
            <person name="Weist P."/>
        </authorList>
    </citation>
    <scope>NUCLEOTIDE SEQUENCE</scope>
</reference>
<accession>A0A9N7TZA4</accession>
<protein>
    <submittedName>
        <fullName evidence="2">Uncharacterized protein</fullName>
    </submittedName>
</protein>
<organism evidence="2 3">
    <name type="scientific">Pleuronectes platessa</name>
    <name type="common">European plaice</name>
    <dbReference type="NCBI Taxonomy" id="8262"/>
    <lineage>
        <taxon>Eukaryota</taxon>
        <taxon>Metazoa</taxon>
        <taxon>Chordata</taxon>
        <taxon>Craniata</taxon>
        <taxon>Vertebrata</taxon>
        <taxon>Euteleostomi</taxon>
        <taxon>Actinopterygii</taxon>
        <taxon>Neopterygii</taxon>
        <taxon>Teleostei</taxon>
        <taxon>Neoteleostei</taxon>
        <taxon>Acanthomorphata</taxon>
        <taxon>Carangaria</taxon>
        <taxon>Pleuronectiformes</taxon>
        <taxon>Pleuronectoidei</taxon>
        <taxon>Pleuronectidae</taxon>
        <taxon>Pleuronectes</taxon>
    </lineage>
</organism>
<keyword evidence="3" id="KW-1185">Reference proteome</keyword>
<feature type="region of interest" description="Disordered" evidence="1">
    <location>
        <begin position="1"/>
        <end position="27"/>
    </location>
</feature>
<dbReference type="EMBL" id="CADEAL010000548">
    <property type="protein sequence ID" value="CAB1421854.1"/>
    <property type="molecule type" value="Genomic_DNA"/>
</dbReference>
<evidence type="ECO:0000313" key="3">
    <source>
        <dbReference type="Proteomes" id="UP001153269"/>
    </source>
</evidence>
<dbReference type="AlphaFoldDB" id="A0A9N7TZA4"/>
<gene>
    <name evidence="2" type="ORF">PLEPLA_LOCUS9742</name>
</gene>
<dbReference type="Proteomes" id="UP001153269">
    <property type="component" value="Unassembled WGS sequence"/>
</dbReference>
<evidence type="ECO:0000313" key="2">
    <source>
        <dbReference type="EMBL" id="CAB1421854.1"/>
    </source>
</evidence>
<evidence type="ECO:0000256" key="1">
    <source>
        <dbReference type="SAM" id="MobiDB-lite"/>
    </source>
</evidence>
<sequence>MREGKRGEENIGIEKESRGDEEESAHDALWYNGAVKKSPVEGGAEAERESASATHCCSVTNTGIRWHRWTHAGPRCQREHASSFSMFLCKPKPHLAPATFHPSHSHTQGVCFSLLSGLPAFFLSLSATDQCILEMKAETRG</sequence>